<sequence length="229" mass="25672">MINQSQIIEFLGFKGMDFIHFVDITQLPEEQTQGYCSAILFGKALTKPYLQKVASTKDYVAQMIRRNEIDTDEFHNTEITTDKIADELSIFLADRNTNAFSQSEANIEQSGLYNTNEHRTPLPHKTIALLAGMGWIGKNDLLITPHYGSAISMCSVLTDTPLDTTNKTSPQPTCGTCSICQDNCKTGAIKGHTWTKLSNRDMLINVHQCKPCLQCMVTCPHTVKYFNKK</sequence>
<evidence type="ECO:0000313" key="2">
    <source>
        <dbReference type="EMBL" id="MBK3516351.1"/>
    </source>
</evidence>
<dbReference type="PROSITE" id="PS51379">
    <property type="entry name" value="4FE4S_FER_2"/>
    <property type="match status" value="1"/>
</dbReference>
<dbReference type="InterPro" id="IPR017896">
    <property type="entry name" value="4Fe4S_Fe-S-bd"/>
</dbReference>
<dbReference type="Gene3D" id="3.30.70.20">
    <property type="match status" value="1"/>
</dbReference>
<comment type="caution">
    <text evidence="2">The sequence shown here is derived from an EMBL/GenBank/DDBJ whole genome shotgun (WGS) entry which is preliminary data.</text>
</comment>
<reference evidence="2 3" key="1">
    <citation type="submission" date="2021-01" db="EMBL/GenBank/DDBJ databases">
        <title>Carboxyliciviraga sp.nov., isolated from coastal sediments.</title>
        <authorList>
            <person name="Lu D."/>
            <person name="Zhang T."/>
        </authorList>
    </citation>
    <scope>NUCLEOTIDE SEQUENCE [LARGE SCALE GENOMIC DNA]</scope>
    <source>
        <strain evidence="2 3">N1Y132</strain>
    </source>
</reference>
<dbReference type="SUPFAM" id="SSF54862">
    <property type="entry name" value="4Fe-4S ferredoxins"/>
    <property type="match status" value="1"/>
</dbReference>
<feature type="domain" description="4Fe-4S ferredoxin-type" evidence="1">
    <location>
        <begin position="200"/>
        <end position="229"/>
    </location>
</feature>
<accession>A0ABS1HFA7</accession>
<protein>
    <recommendedName>
        <fullName evidence="1">4Fe-4S ferredoxin-type domain-containing protein</fullName>
    </recommendedName>
</protein>
<dbReference type="Proteomes" id="UP000605676">
    <property type="component" value="Unassembled WGS sequence"/>
</dbReference>
<evidence type="ECO:0000313" key="3">
    <source>
        <dbReference type="Proteomes" id="UP000605676"/>
    </source>
</evidence>
<dbReference type="RefSeq" id="WP_200463580.1">
    <property type="nucleotide sequence ID" value="NZ_JAENRR010000005.1"/>
</dbReference>
<evidence type="ECO:0000259" key="1">
    <source>
        <dbReference type="PROSITE" id="PS51379"/>
    </source>
</evidence>
<name>A0ABS1HFA7_9BACT</name>
<dbReference type="PANTHER" id="PTHR42827">
    <property type="entry name" value="IRON-SULFUR CLUSTER-BINDING PROTEIN-RELATED"/>
    <property type="match status" value="1"/>
</dbReference>
<gene>
    <name evidence="2" type="ORF">JIV24_03290</name>
</gene>
<keyword evidence="3" id="KW-1185">Reference proteome</keyword>
<organism evidence="2 3">
    <name type="scientific">Carboxylicivirga marina</name>
    <dbReference type="NCBI Taxonomy" id="2800988"/>
    <lineage>
        <taxon>Bacteria</taxon>
        <taxon>Pseudomonadati</taxon>
        <taxon>Bacteroidota</taxon>
        <taxon>Bacteroidia</taxon>
        <taxon>Marinilabiliales</taxon>
        <taxon>Marinilabiliaceae</taxon>
        <taxon>Carboxylicivirga</taxon>
    </lineage>
</organism>
<dbReference type="EMBL" id="JAENRR010000005">
    <property type="protein sequence ID" value="MBK3516351.1"/>
    <property type="molecule type" value="Genomic_DNA"/>
</dbReference>
<dbReference type="PANTHER" id="PTHR42827:SF1">
    <property type="entry name" value="IRON-SULFUR CLUSTER-BINDING PROTEIN"/>
    <property type="match status" value="1"/>
</dbReference>
<proteinExistence type="predicted"/>